<gene>
    <name evidence="1" type="ORF">AWT59_3468</name>
</gene>
<organism evidence="1 2">
    <name type="scientific">Candidatus Gallionella acididurans</name>
    <dbReference type="NCBI Taxonomy" id="1796491"/>
    <lineage>
        <taxon>Bacteria</taxon>
        <taxon>Pseudomonadati</taxon>
        <taxon>Pseudomonadota</taxon>
        <taxon>Betaproteobacteria</taxon>
        <taxon>Nitrosomonadales</taxon>
        <taxon>Gallionellaceae</taxon>
        <taxon>Gallionella</taxon>
    </lineage>
</organism>
<feature type="non-terminal residue" evidence="1">
    <location>
        <position position="1"/>
    </location>
</feature>
<proteinExistence type="predicted"/>
<evidence type="ECO:0000313" key="2">
    <source>
        <dbReference type="Proteomes" id="UP000070578"/>
    </source>
</evidence>
<protein>
    <submittedName>
        <fullName evidence="1">Uncharacterized protein</fullName>
    </submittedName>
</protein>
<dbReference type="EMBL" id="LSLI01000276">
    <property type="protein sequence ID" value="KXS30405.1"/>
    <property type="molecule type" value="Genomic_DNA"/>
</dbReference>
<reference evidence="1 2" key="1">
    <citation type="submission" date="2016-02" db="EMBL/GenBank/DDBJ databases">
        <authorList>
            <person name="Wen L."/>
            <person name="He K."/>
            <person name="Yang H."/>
        </authorList>
    </citation>
    <scope>NUCLEOTIDE SEQUENCE [LARGE SCALE GENOMIC DNA]</scope>
    <source>
        <strain evidence="1">ShG14-8</strain>
    </source>
</reference>
<sequence>AANVDAVVAKQIRAPAKRKTKAAGEIGVKTKPKAGDRKIVRAAINPDSDNGIRRARHDKQ</sequence>
<comment type="caution">
    <text evidence="1">The sequence shown here is derived from an EMBL/GenBank/DDBJ whole genome shotgun (WGS) entry which is preliminary data.</text>
</comment>
<dbReference type="Proteomes" id="UP000070578">
    <property type="component" value="Unassembled WGS sequence"/>
</dbReference>
<reference evidence="1 2" key="2">
    <citation type="submission" date="2016-03" db="EMBL/GenBank/DDBJ databases">
        <title>New uncultured bacterium of the family Gallionellaceae from acid mine drainage: description and reconstruction of genome based on metagenomic analysis of microbial community.</title>
        <authorList>
            <person name="Kadnikov V."/>
            <person name="Ivasenko D."/>
            <person name="Beletsky A."/>
            <person name="Mardanov A."/>
            <person name="Danilova E."/>
            <person name="Pimenov N."/>
            <person name="Karnachuk O."/>
            <person name="Ravin N."/>
        </authorList>
    </citation>
    <scope>NUCLEOTIDE SEQUENCE [LARGE SCALE GENOMIC DNA]</scope>
    <source>
        <strain evidence="1">ShG14-8</strain>
    </source>
</reference>
<accession>A0A139BNY4</accession>
<dbReference type="AlphaFoldDB" id="A0A139BNY4"/>
<evidence type="ECO:0000313" key="1">
    <source>
        <dbReference type="EMBL" id="KXS30405.1"/>
    </source>
</evidence>
<name>A0A139BNY4_9PROT</name>